<dbReference type="EMBL" id="CABDUW010002326">
    <property type="protein sequence ID" value="VTJ86344.1"/>
    <property type="molecule type" value="Genomic_DNA"/>
</dbReference>
<organism evidence="2 3">
    <name type="scientific">Marmota monax</name>
    <name type="common">Woodchuck</name>
    <dbReference type="NCBI Taxonomy" id="9995"/>
    <lineage>
        <taxon>Eukaryota</taxon>
        <taxon>Metazoa</taxon>
        <taxon>Chordata</taxon>
        <taxon>Craniata</taxon>
        <taxon>Vertebrata</taxon>
        <taxon>Euteleostomi</taxon>
        <taxon>Mammalia</taxon>
        <taxon>Eutheria</taxon>
        <taxon>Euarchontoglires</taxon>
        <taxon>Glires</taxon>
        <taxon>Rodentia</taxon>
        <taxon>Sciuromorpha</taxon>
        <taxon>Sciuridae</taxon>
        <taxon>Xerinae</taxon>
        <taxon>Marmotini</taxon>
        <taxon>Marmota</taxon>
    </lineage>
</organism>
<dbReference type="PANTHER" id="PTHR23232:SF158">
    <property type="entry name" value="KRAB DOMAIN-CONTAINING PROTEIN 5"/>
    <property type="match status" value="1"/>
</dbReference>
<dbReference type="CDD" id="cd07765">
    <property type="entry name" value="KRAB_A-box"/>
    <property type="match status" value="1"/>
</dbReference>
<comment type="caution">
    <text evidence="2">The sequence shown here is derived from an EMBL/GenBank/DDBJ whole genome shotgun (WGS) entry which is preliminary data.</text>
</comment>
<dbReference type="SMART" id="SM00349">
    <property type="entry name" value="KRAB"/>
    <property type="match status" value="1"/>
</dbReference>
<evidence type="ECO:0000313" key="2">
    <source>
        <dbReference type="EMBL" id="VTJ86344.1"/>
    </source>
</evidence>
<dbReference type="Gene3D" id="6.10.140.140">
    <property type="match status" value="1"/>
</dbReference>
<feature type="non-terminal residue" evidence="2">
    <location>
        <position position="133"/>
    </location>
</feature>
<dbReference type="InterPro" id="IPR036051">
    <property type="entry name" value="KRAB_dom_sf"/>
</dbReference>
<dbReference type="InterPro" id="IPR050169">
    <property type="entry name" value="Krueppel_C2H2_ZnF"/>
</dbReference>
<dbReference type="Proteomes" id="UP000335636">
    <property type="component" value="Unassembled WGS sequence"/>
</dbReference>
<dbReference type="SUPFAM" id="SSF109640">
    <property type="entry name" value="KRAB domain (Kruppel-associated box)"/>
    <property type="match status" value="1"/>
</dbReference>
<gene>
    <name evidence="2" type="ORF">MONAX_5E010174</name>
</gene>
<sequence length="133" mass="15272">PRVLCSRDPGQRLCAACVLGDLGCPEVPREDAGSPQKTKMISVTFEDVAVNFNQEEWALLDFSQKNLYRDVMLEVLRYLTSIGNKWEDKTIEDQIEHSGSILRHIACHSGHEPYKHEECEEKPCELKHYRKSV</sequence>
<feature type="domain" description="KRAB" evidence="1">
    <location>
        <begin position="43"/>
        <end position="123"/>
    </location>
</feature>
<feature type="non-terminal residue" evidence="2">
    <location>
        <position position="1"/>
    </location>
</feature>
<dbReference type="PANTHER" id="PTHR23232">
    <property type="entry name" value="KRAB DOMAIN C2H2 ZINC FINGER"/>
    <property type="match status" value="1"/>
</dbReference>
<dbReference type="InterPro" id="IPR001909">
    <property type="entry name" value="KRAB"/>
</dbReference>
<protein>
    <recommendedName>
        <fullName evidence="1">KRAB domain-containing protein</fullName>
    </recommendedName>
</protein>
<dbReference type="AlphaFoldDB" id="A0A5E4CWW3"/>
<dbReference type="GO" id="GO:0006355">
    <property type="term" value="P:regulation of DNA-templated transcription"/>
    <property type="evidence" value="ECO:0007669"/>
    <property type="project" value="InterPro"/>
</dbReference>
<evidence type="ECO:0000313" key="3">
    <source>
        <dbReference type="Proteomes" id="UP000335636"/>
    </source>
</evidence>
<proteinExistence type="predicted"/>
<keyword evidence="3" id="KW-1185">Reference proteome</keyword>
<dbReference type="Pfam" id="PF01352">
    <property type="entry name" value="KRAB"/>
    <property type="match status" value="1"/>
</dbReference>
<accession>A0A5E4CWW3</accession>
<evidence type="ECO:0000259" key="1">
    <source>
        <dbReference type="PROSITE" id="PS50805"/>
    </source>
</evidence>
<name>A0A5E4CWW3_MARMO</name>
<dbReference type="PROSITE" id="PS50805">
    <property type="entry name" value="KRAB"/>
    <property type="match status" value="1"/>
</dbReference>
<reference evidence="2" key="1">
    <citation type="submission" date="2019-04" db="EMBL/GenBank/DDBJ databases">
        <authorList>
            <person name="Alioto T."/>
            <person name="Alioto T."/>
        </authorList>
    </citation>
    <scope>NUCLEOTIDE SEQUENCE [LARGE SCALE GENOMIC DNA]</scope>
</reference>